<protein>
    <submittedName>
        <fullName evidence="3">Uncharacterized protein</fullName>
    </submittedName>
</protein>
<dbReference type="Proteomes" id="UP000032232">
    <property type="component" value="Unassembled WGS sequence"/>
</dbReference>
<proteinExistence type="predicted"/>
<gene>
    <name evidence="3" type="ORF">jaqu_22130</name>
</gene>
<sequence>MNSMLNVWARAAMRALALFVLAFASQVSAADWSGTWTSDYGELRLIRDGDRLYGDYAERGTIEGLVFGRKDELVHAIFMYTDGRWGTVLWRRDGDRLNGRWNWSANGLPANSPNKWSATRTSAQTSPLKYADAHRVGYPFGDVNFTEGPFQSWLETGNRPVPQPATEPNRRDNLSALYGGYVLSGLDQAFAIEADVLHFRGARTAAVDFSVFVNRGEACPTSMHLQFCNELRSLADGRGYVAVRSTGTTIVNLNHASETVETTFRLPGDRDDRLLRLHRDGNSFHGSIHHRQRGLDYEGVVRTRPHLCEQTACQNAVFADLRANPARYQGNVDRGAILRMINGPNRIAQSHGRSTPAPNPGPVSNNGAGPRPLFTDAWAILEETGDNLGEIAFSLDGDRLAASGKLRGFFETAEDHDVVFTLSTWTSEAVAFDLVVYAGQSGESKQGRLLVELPSSAPAVPRGTLFVEDEILLVELVRPTNGLSPREVFDTPAIGIYGVSYRLHNVPQGRTLRLREKPDRNAAVTGSITANASGLTMLGCDERVHRIDSLAFERADMAARTDMLSRTWCQISNGQIAGWLPGLYLSPEAN</sequence>
<evidence type="ECO:0000313" key="3">
    <source>
        <dbReference type="EMBL" id="KIT15945.1"/>
    </source>
</evidence>
<accession>A0A0D1EJH1</accession>
<keyword evidence="2" id="KW-0732">Signal</keyword>
<evidence type="ECO:0000256" key="1">
    <source>
        <dbReference type="SAM" id="MobiDB-lite"/>
    </source>
</evidence>
<dbReference type="STRING" id="935700.jaqu_22130"/>
<dbReference type="OrthoDB" id="7860393at2"/>
<dbReference type="RefSeq" id="WP_043919015.1">
    <property type="nucleotide sequence ID" value="NZ_JYFE01000041.1"/>
</dbReference>
<evidence type="ECO:0000313" key="4">
    <source>
        <dbReference type="Proteomes" id="UP000032232"/>
    </source>
</evidence>
<dbReference type="PATRIC" id="fig|935700.4.peg.2279"/>
<organism evidence="3 4">
    <name type="scientific">Jannaschia aquimarina</name>
    <dbReference type="NCBI Taxonomy" id="935700"/>
    <lineage>
        <taxon>Bacteria</taxon>
        <taxon>Pseudomonadati</taxon>
        <taxon>Pseudomonadota</taxon>
        <taxon>Alphaproteobacteria</taxon>
        <taxon>Rhodobacterales</taxon>
        <taxon>Roseobacteraceae</taxon>
        <taxon>Jannaschia</taxon>
    </lineage>
</organism>
<keyword evidence="4" id="KW-1185">Reference proteome</keyword>
<dbReference type="EMBL" id="JYFE01000041">
    <property type="protein sequence ID" value="KIT15945.1"/>
    <property type="molecule type" value="Genomic_DNA"/>
</dbReference>
<feature type="chain" id="PRO_5002245488" evidence="2">
    <location>
        <begin position="30"/>
        <end position="590"/>
    </location>
</feature>
<evidence type="ECO:0000256" key="2">
    <source>
        <dbReference type="SAM" id="SignalP"/>
    </source>
</evidence>
<comment type="caution">
    <text evidence="3">The sequence shown here is derived from an EMBL/GenBank/DDBJ whole genome shotgun (WGS) entry which is preliminary data.</text>
</comment>
<reference evidence="3 4" key="1">
    <citation type="submission" date="2015-02" db="EMBL/GenBank/DDBJ databases">
        <title>Genome Sequence of Jannaschia aquimarina DSM28248, a member of the Roseobacter clade.</title>
        <authorList>
            <person name="Voget S."/>
            <person name="Daniel R."/>
        </authorList>
    </citation>
    <scope>NUCLEOTIDE SEQUENCE [LARGE SCALE GENOMIC DNA]</scope>
    <source>
        <strain evidence="3 4">GSW-M26</strain>
    </source>
</reference>
<feature type="signal peptide" evidence="2">
    <location>
        <begin position="1"/>
        <end position="29"/>
    </location>
</feature>
<name>A0A0D1EJH1_9RHOB</name>
<feature type="region of interest" description="Disordered" evidence="1">
    <location>
        <begin position="346"/>
        <end position="369"/>
    </location>
</feature>
<dbReference type="AlphaFoldDB" id="A0A0D1EJH1"/>